<feature type="region of interest" description="Disordered" evidence="1">
    <location>
        <begin position="22"/>
        <end position="45"/>
    </location>
</feature>
<sequence>MLLEKPHRQVIVNLLDSRRDEIPAAPAEDETPIQHGNVRGAGYYH</sequence>
<proteinExistence type="predicted"/>
<dbReference type="EMBL" id="JARXNH020000054">
    <property type="protein sequence ID" value="MEK0248714.1"/>
    <property type="molecule type" value="Genomic_DNA"/>
</dbReference>
<protein>
    <submittedName>
        <fullName evidence="2">Uncharacterized protein</fullName>
    </submittedName>
</protein>
<accession>A0ABU8Z6X6</accession>
<evidence type="ECO:0000256" key="1">
    <source>
        <dbReference type="SAM" id="MobiDB-lite"/>
    </source>
</evidence>
<evidence type="ECO:0000313" key="3">
    <source>
        <dbReference type="Proteomes" id="UP001334005"/>
    </source>
</evidence>
<reference evidence="2 3" key="1">
    <citation type="submission" date="2024-03" db="EMBL/GenBank/DDBJ databases">
        <title>Two novel Raoultella species associated with bleeding cankers of broadleaf hosts, Raoultella scottia sp. nov. and Raoultella lignicola sp. nov.</title>
        <authorList>
            <person name="Brady C.L."/>
        </authorList>
    </citation>
    <scope>NUCLEOTIDE SEQUENCE [LARGE SCALE GENOMIC DNA]</scope>
    <source>
        <strain evidence="2 3">BAC 10a-01-01</strain>
    </source>
</reference>
<organism evidence="2 3">
    <name type="scientific">Raoultella scottii</name>
    <dbReference type="NCBI Taxonomy" id="3040937"/>
    <lineage>
        <taxon>Bacteria</taxon>
        <taxon>Pseudomonadati</taxon>
        <taxon>Pseudomonadota</taxon>
        <taxon>Gammaproteobacteria</taxon>
        <taxon>Enterobacterales</taxon>
        <taxon>Enterobacteriaceae</taxon>
        <taxon>Klebsiella/Raoultella group</taxon>
        <taxon>Raoultella</taxon>
    </lineage>
</organism>
<dbReference type="Proteomes" id="UP001334005">
    <property type="component" value="Unassembled WGS sequence"/>
</dbReference>
<evidence type="ECO:0000313" key="2">
    <source>
        <dbReference type="EMBL" id="MEK0248714.1"/>
    </source>
</evidence>
<dbReference type="RefSeq" id="WP_331850311.1">
    <property type="nucleotide sequence ID" value="NZ_JARXNJ010000041.1"/>
</dbReference>
<gene>
    <name evidence="2" type="ORF">QFI66_011435</name>
</gene>
<keyword evidence="3" id="KW-1185">Reference proteome</keyword>
<comment type="caution">
    <text evidence="2">The sequence shown here is derived from an EMBL/GenBank/DDBJ whole genome shotgun (WGS) entry which is preliminary data.</text>
</comment>
<name>A0ABU8Z6X6_9ENTR</name>